<organism evidence="1">
    <name type="scientific">Tanacetum cinerariifolium</name>
    <name type="common">Dalmatian daisy</name>
    <name type="synonym">Chrysanthemum cinerariifolium</name>
    <dbReference type="NCBI Taxonomy" id="118510"/>
    <lineage>
        <taxon>Eukaryota</taxon>
        <taxon>Viridiplantae</taxon>
        <taxon>Streptophyta</taxon>
        <taxon>Embryophyta</taxon>
        <taxon>Tracheophyta</taxon>
        <taxon>Spermatophyta</taxon>
        <taxon>Magnoliopsida</taxon>
        <taxon>eudicotyledons</taxon>
        <taxon>Gunneridae</taxon>
        <taxon>Pentapetalae</taxon>
        <taxon>asterids</taxon>
        <taxon>campanulids</taxon>
        <taxon>Asterales</taxon>
        <taxon>Asteraceae</taxon>
        <taxon>Asteroideae</taxon>
        <taxon>Anthemideae</taxon>
        <taxon>Anthemidinae</taxon>
        <taxon>Tanacetum</taxon>
    </lineage>
</organism>
<dbReference type="EMBL" id="BKCJ011846731">
    <property type="protein sequence ID" value="GFD57941.1"/>
    <property type="molecule type" value="Genomic_DNA"/>
</dbReference>
<evidence type="ECO:0000313" key="1">
    <source>
        <dbReference type="EMBL" id="GFD57941.1"/>
    </source>
</evidence>
<feature type="non-terminal residue" evidence="1">
    <location>
        <position position="1"/>
    </location>
</feature>
<proteinExistence type="predicted"/>
<dbReference type="GO" id="GO:0003964">
    <property type="term" value="F:RNA-directed DNA polymerase activity"/>
    <property type="evidence" value="ECO:0007669"/>
    <property type="project" value="UniProtKB-KW"/>
</dbReference>
<keyword evidence="1" id="KW-0548">Nucleotidyltransferase</keyword>
<keyword evidence="1" id="KW-0808">Transferase</keyword>
<accession>A0A699XM65</accession>
<comment type="caution">
    <text evidence="1">The sequence shown here is derived from an EMBL/GenBank/DDBJ whole genome shotgun (WGS) entry which is preliminary data.</text>
</comment>
<keyword evidence="1" id="KW-0695">RNA-directed DNA polymerase</keyword>
<dbReference type="AlphaFoldDB" id="A0A699XM65"/>
<protein>
    <submittedName>
        <fullName evidence="1">Putative reverse transcriptase domain-containing protein</fullName>
    </submittedName>
</protein>
<reference evidence="1" key="1">
    <citation type="journal article" date="2019" name="Sci. Rep.">
        <title>Draft genome of Tanacetum cinerariifolium, the natural source of mosquito coil.</title>
        <authorList>
            <person name="Yamashiro T."/>
            <person name="Shiraishi A."/>
            <person name="Satake H."/>
            <person name="Nakayama K."/>
        </authorList>
    </citation>
    <scope>NUCLEOTIDE SEQUENCE</scope>
</reference>
<sequence length="57" mass="6361">TQVTSKKAEDKAEEKRLETVPIVREFPKVFPEDLPGLPPAQQVEFQIYLVPSVAPVA</sequence>
<gene>
    <name evidence="1" type="ORF">Tci_929910</name>
</gene>
<name>A0A699XM65_TANCI</name>